<evidence type="ECO:0000313" key="2">
    <source>
        <dbReference type="Proteomes" id="UP001341840"/>
    </source>
</evidence>
<dbReference type="Proteomes" id="UP001341840">
    <property type="component" value="Unassembled WGS sequence"/>
</dbReference>
<comment type="caution">
    <text evidence="1">The sequence shown here is derived from an EMBL/GenBank/DDBJ whole genome shotgun (WGS) entry which is preliminary data.</text>
</comment>
<reference evidence="1 2" key="1">
    <citation type="journal article" date="2023" name="Plants (Basel)">
        <title>Bridging the Gap: Combining Genomics and Transcriptomics Approaches to Understand Stylosanthes scabra, an Orphan Legume from the Brazilian Caatinga.</title>
        <authorList>
            <person name="Ferreira-Neto J.R.C."/>
            <person name="da Silva M.D."/>
            <person name="Binneck E."/>
            <person name="de Melo N.F."/>
            <person name="da Silva R.H."/>
            <person name="de Melo A.L.T.M."/>
            <person name="Pandolfi V."/>
            <person name="Bustamante F.O."/>
            <person name="Brasileiro-Vidal A.C."/>
            <person name="Benko-Iseppon A.M."/>
        </authorList>
    </citation>
    <scope>NUCLEOTIDE SEQUENCE [LARGE SCALE GENOMIC DNA]</scope>
    <source>
        <tissue evidence="1">Leaves</tissue>
    </source>
</reference>
<dbReference type="EMBL" id="JASCZI010092192">
    <property type="protein sequence ID" value="MED6152020.1"/>
    <property type="molecule type" value="Genomic_DNA"/>
</dbReference>
<organism evidence="1 2">
    <name type="scientific">Stylosanthes scabra</name>
    <dbReference type="NCBI Taxonomy" id="79078"/>
    <lineage>
        <taxon>Eukaryota</taxon>
        <taxon>Viridiplantae</taxon>
        <taxon>Streptophyta</taxon>
        <taxon>Embryophyta</taxon>
        <taxon>Tracheophyta</taxon>
        <taxon>Spermatophyta</taxon>
        <taxon>Magnoliopsida</taxon>
        <taxon>eudicotyledons</taxon>
        <taxon>Gunneridae</taxon>
        <taxon>Pentapetalae</taxon>
        <taxon>rosids</taxon>
        <taxon>fabids</taxon>
        <taxon>Fabales</taxon>
        <taxon>Fabaceae</taxon>
        <taxon>Papilionoideae</taxon>
        <taxon>50 kb inversion clade</taxon>
        <taxon>dalbergioids sensu lato</taxon>
        <taxon>Dalbergieae</taxon>
        <taxon>Pterocarpus clade</taxon>
        <taxon>Stylosanthes</taxon>
    </lineage>
</organism>
<evidence type="ECO:0000313" key="1">
    <source>
        <dbReference type="EMBL" id="MED6152020.1"/>
    </source>
</evidence>
<gene>
    <name evidence="1" type="ORF">PIB30_087924</name>
</gene>
<proteinExistence type="predicted"/>
<keyword evidence="2" id="KW-1185">Reference proteome</keyword>
<name>A0ABU6TU97_9FABA</name>
<sequence length="110" mass="11873">MKATTKAIEANKATTNTPRISELVLLKIFAARGGTTPSTLNTRRRIFCSIEGIDRADKQRTSGSTVTCSTKGRSCGTGSNNSPFILNEIGVVKPEDFPNAIALFIKEVLR</sequence>
<protein>
    <submittedName>
        <fullName evidence="1">Uncharacterized protein</fullName>
    </submittedName>
</protein>
<accession>A0ABU6TU97</accession>